<dbReference type="InterPro" id="IPR050065">
    <property type="entry name" value="GlmU-like"/>
</dbReference>
<dbReference type="InterPro" id="IPR025877">
    <property type="entry name" value="MobA-like_NTP_Trfase"/>
</dbReference>
<dbReference type="SUPFAM" id="SSF53448">
    <property type="entry name" value="Nucleotide-diphospho-sugar transferases"/>
    <property type="match status" value="1"/>
</dbReference>
<feature type="domain" description="MobA-like NTP transferase" evidence="3">
    <location>
        <begin position="13"/>
        <end position="158"/>
    </location>
</feature>
<dbReference type="CDD" id="cd02523">
    <property type="entry name" value="PC_cytidylyltransferase"/>
    <property type="match status" value="1"/>
</dbReference>
<keyword evidence="2 4" id="KW-0548">Nucleotidyltransferase</keyword>
<evidence type="ECO:0000256" key="2">
    <source>
        <dbReference type="ARBA" id="ARBA00022695"/>
    </source>
</evidence>
<protein>
    <submittedName>
        <fullName evidence="4">Phosphocholine cytidylyltransferase family protein</fullName>
    </submittedName>
</protein>
<evidence type="ECO:0000313" key="5">
    <source>
        <dbReference type="Proteomes" id="UP000321595"/>
    </source>
</evidence>
<reference evidence="4 5" key="1">
    <citation type="submission" date="2019-08" db="EMBL/GenBank/DDBJ databases">
        <authorList>
            <person name="Liang Q."/>
        </authorList>
    </citation>
    <scope>NUCLEOTIDE SEQUENCE [LARGE SCALE GENOMIC DNA]</scope>
    <source>
        <strain evidence="4 5">V1718</strain>
    </source>
</reference>
<dbReference type="OrthoDB" id="9788272at2"/>
<dbReference type="KEGG" id="bbae:FRD01_09225"/>
<dbReference type="GO" id="GO:0016779">
    <property type="term" value="F:nucleotidyltransferase activity"/>
    <property type="evidence" value="ECO:0007669"/>
    <property type="project" value="UniProtKB-KW"/>
</dbReference>
<dbReference type="Gene3D" id="3.90.550.10">
    <property type="entry name" value="Spore Coat Polysaccharide Biosynthesis Protein SpsA, Chain A"/>
    <property type="match status" value="1"/>
</dbReference>
<organism evidence="4 5">
    <name type="scientific">Microvenator marinus</name>
    <dbReference type="NCBI Taxonomy" id="2600177"/>
    <lineage>
        <taxon>Bacteria</taxon>
        <taxon>Deltaproteobacteria</taxon>
        <taxon>Bradymonadales</taxon>
        <taxon>Microvenatoraceae</taxon>
        <taxon>Microvenator</taxon>
    </lineage>
</organism>
<keyword evidence="5" id="KW-1185">Reference proteome</keyword>
<proteinExistence type="predicted"/>
<keyword evidence="1 4" id="KW-0808">Transferase</keyword>
<name>A0A5B8XQM9_9DELT</name>
<sequence>MSSKMQKNPVEDALLMVAGTGSRLRPLTDNVPKCLIEVAGTPIIIRLLRQLRQSGIKRAHLVTGYLDHVLVEHLSGVPDLPELHFTHNEAYETANNAVSLLSAMEHMEPCSFLLCDGDILAPNDAWIRDLITDPRPNVLAVALQLQGKLGEEEMKVTLEPVDVPWYSRRVVALSKAIQPLFAHGESMGAQIIDKSMFAPLLERLRGMTPAERKVFYYEDVFAQLMTEGHDFYTLAIRPGMCTEIDTVEDLAHAESLMVS</sequence>
<dbReference type="PANTHER" id="PTHR43584:SF8">
    <property type="entry name" value="N-ACETYLMURAMATE ALPHA-1-PHOSPHATE URIDYLYLTRANSFERASE"/>
    <property type="match status" value="1"/>
</dbReference>
<evidence type="ECO:0000256" key="1">
    <source>
        <dbReference type="ARBA" id="ARBA00022679"/>
    </source>
</evidence>
<evidence type="ECO:0000259" key="3">
    <source>
        <dbReference type="Pfam" id="PF12804"/>
    </source>
</evidence>
<accession>A0A5B8XQM9</accession>
<dbReference type="PANTHER" id="PTHR43584">
    <property type="entry name" value="NUCLEOTIDYL TRANSFERASE"/>
    <property type="match status" value="1"/>
</dbReference>
<dbReference type="InterPro" id="IPR029044">
    <property type="entry name" value="Nucleotide-diphossugar_trans"/>
</dbReference>
<evidence type="ECO:0000313" key="4">
    <source>
        <dbReference type="EMBL" id="QED27417.1"/>
    </source>
</evidence>
<dbReference type="EMBL" id="CP042467">
    <property type="protein sequence ID" value="QED27417.1"/>
    <property type="molecule type" value="Genomic_DNA"/>
</dbReference>
<dbReference type="Pfam" id="PF12804">
    <property type="entry name" value="NTP_transf_3"/>
    <property type="match status" value="1"/>
</dbReference>
<gene>
    <name evidence="4" type="ORF">FRD01_09225</name>
</gene>
<dbReference type="Proteomes" id="UP000321595">
    <property type="component" value="Chromosome"/>
</dbReference>
<dbReference type="AlphaFoldDB" id="A0A5B8XQM9"/>